<dbReference type="Proteomes" id="UP000007978">
    <property type="component" value="Unassembled WGS sequence"/>
</dbReference>
<keyword evidence="1" id="KW-0812">Transmembrane</keyword>
<organism evidence="2 3">
    <name type="scientific">Fusarium pseudograminearum (strain CS3096)</name>
    <name type="common">Wheat and barley crown-rot fungus</name>
    <dbReference type="NCBI Taxonomy" id="1028729"/>
    <lineage>
        <taxon>Eukaryota</taxon>
        <taxon>Fungi</taxon>
        <taxon>Dikarya</taxon>
        <taxon>Ascomycota</taxon>
        <taxon>Pezizomycotina</taxon>
        <taxon>Sordariomycetes</taxon>
        <taxon>Hypocreomycetidae</taxon>
        <taxon>Hypocreales</taxon>
        <taxon>Nectriaceae</taxon>
        <taxon>Fusarium</taxon>
    </lineage>
</organism>
<evidence type="ECO:0000256" key="1">
    <source>
        <dbReference type="SAM" id="Phobius"/>
    </source>
</evidence>
<evidence type="ECO:0000313" key="2">
    <source>
        <dbReference type="EMBL" id="EKJ72220.1"/>
    </source>
</evidence>
<keyword evidence="3" id="KW-1185">Reference proteome</keyword>
<keyword evidence="1" id="KW-0472">Membrane</keyword>
<dbReference type="GeneID" id="20366220"/>
<sequence length="42" mass="4772">SRGYIRDKAIVIRLLSLGILLTPRMQLLALLTNALVLLTFYK</sequence>
<protein>
    <submittedName>
        <fullName evidence="2">Uncharacterized protein</fullName>
    </submittedName>
</protein>
<proteinExistence type="predicted"/>
<reference evidence="2 3" key="1">
    <citation type="journal article" date="2012" name="PLoS Pathog.">
        <title>Comparative pathogenomics reveals horizontally acquired novel virulence genes in fungi infecting cereal hosts.</title>
        <authorList>
            <person name="Gardiner D.M."/>
            <person name="McDonald M.C."/>
            <person name="Covarelli L."/>
            <person name="Solomon P.S."/>
            <person name="Rusu A.G."/>
            <person name="Marshall M."/>
            <person name="Kazan K."/>
            <person name="Chakraborty S."/>
            <person name="McDonald B.A."/>
            <person name="Manners J.M."/>
        </authorList>
    </citation>
    <scope>NUCLEOTIDE SEQUENCE [LARGE SCALE GENOMIC DNA]</scope>
    <source>
        <strain evidence="2 3">CS3096</strain>
    </source>
</reference>
<gene>
    <name evidence="2" type="ORF">FPSE_07602</name>
</gene>
<name>K3VZD7_FUSPC</name>
<feature type="transmembrane region" description="Helical" evidence="1">
    <location>
        <begin position="12"/>
        <end position="41"/>
    </location>
</feature>
<keyword evidence="1" id="KW-1133">Transmembrane helix</keyword>
<dbReference type="EMBL" id="AFNW01000205">
    <property type="protein sequence ID" value="EKJ72220.1"/>
    <property type="molecule type" value="Genomic_DNA"/>
</dbReference>
<evidence type="ECO:0000313" key="3">
    <source>
        <dbReference type="Proteomes" id="UP000007978"/>
    </source>
</evidence>
<dbReference type="RefSeq" id="XP_009258995.1">
    <property type="nucleotide sequence ID" value="XM_009260720.1"/>
</dbReference>
<feature type="non-terminal residue" evidence="2">
    <location>
        <position position="1"/>
    </location>
</feature>
<comment type="caution">
    <text evidence="2">The sequence shown here is derived from an EMBL/GenBank/DDBJ whole genome shotgun (WGS) entry which is preliminary data.</text>
</comment>
<dbReference type="KEGG" id="fpu:FPSE_07602"/>
<accession>K3VZD7</accession>
<dbReference type="AlphaFoldDB" id="K3VZD7"/>